<comment type="catalytic activity">
    <reaction evidence="1 7">
        <text>Hydrolysis of (1-&gt;4)-beta-linkages between N-acetylmuramic acid and N-acetyl-D-glucosamine residues in a peptidoglycan and between N-acetyl-D-glucosamine residues in chitodextrins.</text>
        <dbReference type="EC" id="3.2.1.17"/>
    </reaction>
</comment>
<evidence type="ECO:0000313" key="9">
    <source>
        <dbReference type="Proteomes" id="UP000036951"/>
    </source>
</evidence>
<dbReference type="EMBL" id="LFQU01000051">
    <property type="protein sequence ID" value="KOO65827.1"/>
    <property type="molecule type" value="Genomic_DNA"/>
</dbReference>
<keyword evidence="6 7" id="KW-0326">Glycosidase</keyword>
<evidence type="ECO:0000256" key="2">
    <source>
        <dbReference type="ARBA" id="ARBA00022529"/>
    </source>
</evidence>
<evidence type="ECO:0000313" key="8">
    <source>
        <dbReference type="EMBL" id="KOO65827.1"/>
    </source>
</evidence>
<dbReference type="SUPFAM" id="SSF53955">
    <property type="entry name" value="Lysozyme-like"/>
    <property type="match status" value="1"/>
</dbReference>
<dbReference type="CDD" id="cd00737">
    <property type="entry name" value="lyz_endolysin_autolysin"/>
    <property type="match status" value="1"/>
</dbReference>
<dbReference type="PANTHER" id="PTHR38107">
    <property type="match status" value="1"/>
</dbReference>
<organism evidence="8 9">
    <name type="scientific">Xylanibacter rarus</name>
    <dbReference type="NCBI Taxonomy" id="1676614"/>
    <lineage>
        <taxon>Bacteria</taxon>
        <taxon>Pseudomonadati</taxon>
        <taxon>Bacteroidota</taxon>
        <taxon>Bacteroidia</taxon>
        <taxon>Bacteroidales</taxon>
        <taxon>Prevotellaceae</taxon>
        <taxon>Xylanibacter</taxon>
    </lineage>
</organism>
<dbReference type="GO" id="GO:0031640">
    <property type="term" value="P:killing of cells of another organism"/>
    <property type="evidence" value="ECO:0007669"/>
    <property type="project" value="UniProtKB-KW"/>
</dbReference>
<dbReference type="InterPro" id="IPR033907">
    <property type="entry name" value="Endolysin_autolysin"/>
</dbReference>
<dbReference type="GO" id="GO:0003796">
    <property type="term" value="F:lysozyme activity"/>
    <property type="evidence" value="ECO:0007669"/>
    <property type="project" value="UniProtKB-EC"/>
</dbReference>
<dbReference type="Proteomes" id="UP000036951">
    <property type="component" value="Unassembled WGS sequence"/>
</dbReference>
<gene>
    <name evidence="8" type="ORF">ACU52_14180</name>
</gene>
<dbReference type="HAMAP" id="MF_04110">
    <property type="entry name" value="ENDOLYSIN_T4"/>
    <property type="match status" value="1"/>
</dbReference>
<accession>A0A8E1QWQ4</accession>
<comment type="similarity">
    <text evidence="7">Belongs to the glycosyl hydrolase 24 family.</text>
</comment>
<dbReference type="GO" id="GO:0042742">
    <property type="term" value="P:defense response to bacterium"/>
    <property type="evidence" value="ECO:0007669"/>
    <property type="project" value="UniProtKB-KW"/>
</dbReference>
<name>A0A8E1QWQ4_9BACT</name>
<evidence type="ECO:0000256" key="6">
    <source>
        <dbReference type="ARBA" id="ARBA00023295"/>
    </source>
</evidence>
<dbReference type="PANTHER" id="PTHR38107:SF3">
    <property type="entry name" value="LYSOZYME RRRD-RELATED"/>
    <property type="match status" value="1"/>
</dbReference>
<dbReference type="Gene3D" id="1.10.530.40">
    <property type="match status" value="1"/>
</dbReference>
<dbReference type="GO" id="GO:0016998">
    <property type="term" value="P:cell wall macromolecule catabolic process"/>
    <property type="evidence" value="ECO:0007669"/>
    <property type="project" value="InterPro"/>
</dbReference>
<evidence type="ECO:0000256" key="3">
    <source>
        <dbReference type="ARBA" id="ARBA00022638"/>
    </source>
</evidence>
<keyword evidence="9" id="KW-1185">Reference proteome</keyword>
<dbReference type="InterPro" id="IPR023347">
    <property type="entry name" value="Lysozyme_dom_sf"/>
</dbReference>
<dbReference type="InterPro" id="IPR034690">
    <property type="entry name" value="Endolysin_T4_type"/>
</dbReference>
<reference evidence="8 9" key="1">
    <citation type="submission" date="2015-06" db="EMBL/GenBank/DDBJ databases">
        <title>Prevotella sp. 109, sp. nov., a novel member of the family Prevotellaceae isolated from human faeces.</title>
        <authorList>
            <person name="Shkoporov A.N."/>
            <person name="Chaplin A.V."/>
            <person name="Kafarskaia L.I."/>
            <person name="Efimov B.A."/>
        </authorList>
    </citation>
    <scope>NUCLEOTIDE SEQUENCE [LARGE SCALE GENOMIC DNA]</scope>
    <source>
        <strain evidence="8 9">109</strain>
    </source>
</reference>
<comment type="caution">
    <text evidence="8">The sequence shown here is derived from an EMBL/GenBank/DDBJ whole genome shotgun (WGS) entry which is preliminary data.</text>
</comment>
<keyword evidence="2 7" id="KW-0929">Antimicrobial</keyword>
<evidence type="ECO:0000256" key="4">
    <source>
        <dbReference type="ARBA" id="ARBA00022801"/>
    </source>
</evidence>
<dbReference type="EC" id="3.2.1.17" evidence="7"/>
<dbReference type="OrthoDB" id="5327667at2"/>
<dbReference type="Pfam" id="PF00959">
    <property type="entry name" value="Phage_lysozyme"/>
    <property type="match status" value="1"/>
</dbReference>
<dbReference type="AlphaFoldDB" id="A0A8E1QWQ4"/>
<keyword evidence="5" id="KW-1035">Host cytoplasm</keyword>
<proteinExistence type="inferred from homology"/>
<dbReference type="InterPro" id="IPR023346">
    <property type="entry name" value="Lysozyme-like_dom_sf"/>
</dbReference>
<dbReference type="InterPro" id="IPR051018">
    <property type="entry name" value="Bacteriophage_GH24"/>
</dbReference>
<keyword evidence="4 7" id="KW-0378">Hydrolase</keyword>
<dbReference type="InterPro" id="IPR002196">
    <property type="entry name" value="Glyco_hydro_24"/>
</dbReference>
<dbReference type="GO" id="GO:0009253">
    <property type="term" value="P:peptidoglycan catabolic process"/>
    <property type="evidence" value="ECO:0007669"/>
    <property type="project" value="InterPro"/>
</dbReference>
<protein>
    <recommendedName>
        <fullName evidence="7">Lysozyme</fullName>
        <ecNumber evidence="7">3.2.1.17</ecNumber>
    </recommendedName>
</protein>
<evidence type="ECO:0000256" key="7">
    <source>
        <dbReference type="RuleBase" id="RU003788"/>
    </source>
</evidence>
<evidence type="ECO:0000256" key="5">
    <source>
        <dbReference type="ARBA" id="ARBA00023200"/>
    </source>
</evidence>
<evidence type="ECO:0000256" key="1">
    <source>
        <dbReference type="ARBA" id="ARBA00000632"/>
    </source>
</evidence>
<dbReference type="RefSeq" id="WP_053399272.1">
    <property type="nucleotide sequence ID" value="NZ_LFQU01000051.1"/>
</dbReference>
<sequence>MTTSNKCLEQIKVFEGCELTAYRCNAGVLTIGYGHTSGVKAGQQITKSDAEKLLREDISNVEKQMSKVIKSKLNQGQHDAVVSFVFNIGIGKFKTSTLLKKINANANDKSIGNEFRRWVYCNGVKLAGLVTRREWEARRYYESV</sequence>
<keyword evidence="3 7" id="KW-0081">Bacteriolytic enzyme</keyword>